<dbReference type="PANTHER" id="PTHR22933">
    <property type="entry name" value="FI18007P1-RELATED"/>
    <property type="match status" value="1"/>
</dbReference>
<feature type="compositionally biased region" description="Polar residues" evidence="1">
    <location>
        <begin position="119"/>
        <end position="142"/>
    </location>
</feature>
<dbReference type="InterPro" id="IPR002557">
    <property type="entry name" value="Chitin-bd_dom"/>
</dbReference>
<feature type="domain" description="Chitin-binding type-2" evidence="2">
    <location>
        <begin position="208"/>
        <end position="266"/>
    </location>
</feature>
<feature type="region of interest" description="Disordered" evidence="1">
    <location>
        <begin position="1"/>
        <end position="191"/>
    </location>
</feature>
<sequence length="662" mass="68039">MSLCTGYPPAGAPSGPAIPEGPSKGQQSVFPPLSISNSGPTGNIPANGPKPEHFPSAHGGYPSASKPSGSNFPVQNRPAANPSNVPQEQGGFSRQPGGFGNQGINPSGYPGQGQGSGYTDASQSSYPGAQRPQSPASGSFAGQNGRPETPQGAFGAGAGAASLDQSSGDTTGEHGIAGPSEVNEGDYSAIPGEPDADYPIFSFVPQTSFSCDQQRYPGYYADVEARCQVFHVCANNKTYDFLCPNGTIFHQQFFVCVWWNQFDCNTAQSLYEMNANIYDHAISGAQQQTGGIPAGSGADGYGGGFVGTQPPNINQQVSEGSQIPSAPVGADGFQTPGYQPTGPGALPSVSSQQTQTNSYPSQEPLASGGNGGYPSGGPSRPQDFQKEGVSQNGPQASPQAPHRPSTSPQVPNYPSSGQHYPNNRPHGTFSHSTGFGGPSTFAGDTQNAFPSSTAPGRYQGSSKPTQGSQYLPPIQPQEALQSGTYSGPQKPISSSVNTNGNSSGYSGNQQTNPSSNSQRGTNGGYPGEQPEPSQAYPGSQQPISGYRGQQTNAGYPNSSGAYPSNQRQQGELQTSGVNSKGEQPREGHTTAQSAGSFPSGGGASGVYSGNQQVGGTYSSTQQSSPSSPSTTYPNEQQSNGGYSNTRKPGGYQTRGYLPPVGK</sequence>
<reference evidence="3" key="2">
    <citation type="submission" date="2024-08" db="UniProtKB">
        <authorList>
            <consortium name="EnsemblMetazoa"/>
        </authorList>
    </citation>
    <scope>IDENTIFICATION</scope>
</reference>
<feature type="compositionally biased region" description="Polar residues" evidence="1">
    <location>
        <begin position="65"/>
        <end position="74"/>
    </location>
</feature>
<feature type="compositionally biased region" description="Polar residues" evidence="1">
    <location>
        <begin position="478"/>
        <end position="487"/>
    </location>
</feature>
<feature type="compositionally biased region" description="Gly residues" evidence="1">
    <location>
        <begin position="292"/>
        <end position="306"/>
    </location>
</feature>
<proteinExistence type="predicted"/>
<organism evidence="3 4">
    <name type="scientific">Dendroctonus ponderosae</name>
    <name type="common">Mountain pine beetle</name>
    <dbReference type="NCBI Taxonomy" id="77166"/>
    <lineage>
        <taxon>Eukaryota</taxon>
        <taxon>Metazoa</taxon>
        <taxon>Ecdysozoa</taxon>
        <taxon>Arthropoda</taxon>
        <taxon>Hexapoda</taxon>
        <taxon>Insecta</taxon>
        <taxon>Pterygota</taxon>
        <taxon>Neoptera</taxon>
        <taxon>Endopterygota</taxon>
        <taxon>Coleoptera</taxon>
        <taxon>Polyphaga</taxon>
        <taxon>Cucujiformia</taxon>
        <taxon>Curculionidae</taxon>
        <taxon>Scolytinae</taxon>
        <taxon>Dendroctonus</taxon>
    </lineage>
</organism>
<dbReference type="GO" id="GO:0005576">
    <property type="term" value="C:extracellular region"/>
    <property type="evidence" value="ECO:0007669"/>
    <property type="project" value="InterPro"/>
</dbReference>
<feature type="compositionally biased region" description="Polar residues" evidence="1">
    <location>
        <begin position="634"/>
        <end position="646"/>
    </location>
</feature>
<dbReference type="SMART" id="SM00494">
    <property type="entry name" value="ChtBD2"/>
    <property type="match status" value="1"/>
</dbReference>
<dbReference type="PANTHER" id="PTHR22933:SF42">
    <property type="entry name" value="FI18455P1-RELATED"/>
    <property type="match status" value="1"/>
</dbReference>
<feature type="compositionally biased region" description="Polar residues" evidence="1">
    <location>
        <begin position="348"/>
        <end position="361"/>
    </location>
</feature>
<protein>
    <recommendedName>
        <fullName evidence="2">Chitin-binding type-2 domain-containing protein</fullName>
    </recommendedName>
</protein>
<dbReference type="AlphaFoldDB" id="A0AAR5P498"/>
<dbReference type="EnsemblMetazoa" id="XM_019900379.1">
    <property type="protein sequence ID" value="XP_019755938.1"/>
    <property type="gene ID" value="LOC109534638"/>
</dbReference>
<dbReference type="InterPro" id="IPR052976">
    <property type="entry name" value="Scoloptoxin-like"/>
</dbReference>
<dbReference type="GO" id="GO:0008061">
    <property type="term" value="F:chitin binding"/>
    <property type="evidence" value="ECO:0007669"/>
    <property type="project" value="InterPro"/>
</dbReference>
<feature type="compositionally biased region" description="Low complexity" evidence="1">
    <location>
        <begin position="8"/>
        <end position="22"/>
    </location>
</feature>
<dbReference type="SUPFAM" id="SSF57625">
    <property type="entry name" value="Invertebrate chitin-binding proteins"/>
    <property type="match status" value="1"/>
</dbReference>
<feature type="compositionally biased region" description="Polar residues" evidence="1">
    <location>
        <begin position="442"/>
        <end position="469"/>
    </location>
</feature>
<dbReference type="Gene3D" id="2.170.140.10">
    <property type="entry name" value="Chitin binding domain"/>
    <property type="match status" value="1"/>
</dbReference>
<reference evidence="4" key="1">
    <citation type="journal article" date="2013" name="Genome Biol.">
        <title>Draft genome of the mountain pine beetle, Dendroctonus ponderosae Hopkins, a major forest pest.</title>
        <authorList>
            <person name="Keeling C.I."/>
            <person name="Yuen M.M."/>
            <person name="Liao N.Y."/>
            <person name="Docking T.R."/>
            <person name="Chan S.K."/>
            <person name="Taylor G.A."/>
            <person name="Palmquist D.L."/>
            <person name="Jackman S.D."/>
            <person name="Nguyen A."/>
            <person name="Li M."/>
            <person name="Henderson H."/>
            <person name="Janes J.K."/>
            <person name="Zhao Y."/>
            <person name="Pandoh P."/>
            <person name="Moore R."/>
            <person name="Sperling F.A."/>
            <person name="Huber D.P."/>
            <person name="Birol I."/>
            <person name="Jones S.J."/>
            <person name="Bohlmann J."/>
        </authorList>
    </citation>
    <scope>NUCLEOTIDE SEQUENCE</scope>
</reference>
<evidence type="ECO:0000313" key="3">
    <source>
        <dbReference type="EnsemblMetazoa" id="XP_019755938.1"/>
    </source>
</evidence>
<feature type="compositionally biased region" description="Polar residues" evidence="1">
    <location>
        <begin position="536"/>
        <end position="581"/>
    </location>
</feature>
<feature type="compositionally biased region" description="Polar residues" evidence="1">
    <location>
        <begin position="388"/>
        <end position="421"/>
    </location>
</feature>
<feature type="compositionally biased region" description="Polar residues" evidence="1">
    <location>
        <begin position="24"/>
        <end position="41"/>
    </location>
</feature>
<dbReference type="Proteomes" id="UP000019118">
    <property type="component" value="Unassembled WGS sequence"/>
</dbReference>
<accession>A0AAR5P498</accession>
<feature type="compositionally biased region" description="Polar residues" evidence="1">
    <location>
        <begin position="309"/>
        <end position="324"/>
    </location>
</feature>
<feature type="compositionally biased region" description="Low complexity" evidence="1">
    <location>
        <begin position="616"/>
        <end position="633"/>
    </location>
</feature>
<dbReference type="PROSITE" id="PS50940">
    <property type="entry name" value="CHIT_BIND_II"/>
    <property type="match status" value="1"/>
</dbReference>
<feature type="compositionally biased region" description="Low complexity" evidence="1">
    <location>
        <begin position="493"/>
        <end position="512"/>
    </location>
</feature>
<dbReference type="Pfam" id="PF01607">
    <property type="entry name" value="CBM_14"/>
    <property type="match status" value="1"/>
</dbReference>
<evidence type="ECO:0000313" key="4">
    <source>
        <dbReference type="Proteomes" id="UP000019118"/>
    </source>
</evidence>
<evidence type="ECO:0000256" key="1">
    <source>
        <dbReference type="SAM" id="MobiDB-lite"/>
    </source>
</evidence>
<feature type="region of interest" description="Disordered" evidence="1">
    <location>
        <begin position="289"/>
        <end position="662"/>
    </location>
</feature>
<feature type="compositionally biased region" description="Polar residues" evidence="1">
    <location>
        <begin position="81"/>
        <end position="92"/>
    </location>
</feature>
<name>A0AAR5P498_DENPD</name>
<dbReference type="InterPro" id="IPR036508">
    <property type="entry name" value="Chitin-bd_dom_sf"/>
</dbReference>
<keyword evidence="4" id="KW-1185">Reference proteome</keyword>
<evidence type="ECO:0000259" key="2">
    <source>
        <dbReference type="PROSITE" id="PS50940"/>
    </source>
</evidence>